<name>A0A1R1YTG5_9FUNG</name>
<dbReference type="Pfam" id="PF13087">
    <property type="entry name" value="AAA_12"/>
    <property type="match status" value="1"/>
</dbReference>
<keyword evidence="2" id="KW-0547">Nucleotide-binding</keyword>
<dbReference type="EMBL" id="LSSM01000064">
    <property type="protein sequence ID" value="OMJ30188.1"/>
    <property type="molecule type" value="Genomic_DNA"/>
</dbReference>
<sequence>MRAINLERHEAAMAFEAECWIAILKASKVILAGDHLQLTPTIKSDSQKESDLSYKKSIDISRLSLKLNKNAVSIKKSTGENSSIDSFVRTSLFLTMFERLKKMYGDFVSNLLTEQYRMHKVIMSFSSNTLYDNKLVANEENENHLLCDIPGVSTTDETSVPFIFIDTLSNVEFSESYTPQFSSSEKVSGSGNSSLKLLKFGSDVNSKLNNGEAELVLSHVKLLCEAGVNMSDIAVISPYNAQVYEIKQSLSQSYPGIEVGSVDGFQGREKEAVIISLVRSNPEGNVGFLSDYRRINVAITRPRRHLCIIGNSETLSMHNEFLSELCEYGSDNGELRFP</sequence>
<proteinExistence type="inferred from homology"/>
<dbReference type="InterPro" id="IPR050534">
    <property type="entry name" value="Coronavir_polyprotein_1ab"/>
</dbReference>
<dbReference type="InterPro" id="IPR041677">
    <property type="entry name" value="DNA2/NAM7_AAA_11"/>
</dbReference>
<dbReference type="Pfam" id="PF13086">
    <property type="entry name" value="AAA_11"/>
    <property type="match status" value="1"/>
</dbReference>
<dbReference type="SUPFAM" id="SSF52540">
    <property type="entry name" value="P-loop containing nucleoside triphosphate hydrolases"/>
    <property type="match status" value="1"/>
</dbReference>
<evidence type="ECO:0000259" key="6">
    <source>
        <dbReference type="Pfam" id="PF13086"/>
    </source>
</evidence>
<keyword evidence="8" id="KW-0238">DNA-binding</keyword>
<keyword evidence="9" id="KW-1185">Reference proteome</keyword>
<dbReference type="InterPro" id="IPR027417">
    <property type="entry name" value="P-loop_NTPase"/>
</dbReference>
<reference evidence="9" key="1">
    <citation type="submission" date="2017-01" db="EMBL/GenBank/DDBJ databases">
        <authorList>
            <person name="Wang Y."/>
            <person name="White M."/>
            <person name="Kvist S."/>
            <person name="Moncalvo J.-M."/>
        </authorList>
    </citation>
    <scope>NUCLEOTIDE SEQUENCE [LARGE SCALE GENOMIC DNA]</scope>
    <source>
        <strain evidence="9">ID-206-W2</strain>
    </source>
</reference>
<evidence type="ECO:0000313" key="9">
    <source>
        <dbReference type="Proteomes" id="UP000187429"/>
    </source>
</evidence>
<dbReference type="PANTHER" id="PTHR43788">
    <property type="entry name" value="DNA2/NAM7 HELICASE FAMILY MEMBER"/>
    <property type="match status" value="1"/>
</dbReference>
<dbReference type="InterPro" id="IPR047187">
    <property type="entry name" value="SF1_C_Upf1"/>
</dbReference>
<dbReference type="CDD" id="cd18808">
    <property type="entry name" value="SF1_C_Upf1"/>
    <property type="match status" value="1"/>
</dbReference>
<feature type="domain" description="DNA2/NAM7 helicase helicase" evidence="6">
    <location>
        <begin position="10"/>
        <end position="44"/>
    </location>
</feature>
<comment type="similarity">
    <text evidence="1">Belongs to the DNA2/NAM7 helicase family.</text>
</comment>
<gene>
    <name evidence="8" type="ORF">AYI69_g280</name>
</gene>
<accession>A0A1R1YTG5</accession>
<dbReference type="GO" id="GO:0005524">
    <property type="term" value="F:ATP binding"/>
    <property type="evidence" value="ECO:0007669"/>
    <property type="project" value="UniProtKB-KW"/>
</dbReference>
<dbReference type="Proteomes" id="UP000187429">
    <property type="component" value="Unassembled WGS sequence"/>
</dbReference>
<dbReference type="GO" id="GO:0003677">
    <property type="term" value="F:DNA binding"/>
    <property type="evidence" value="ECO:0007669"/>
    <property type="project" value="UniProtKB-KW"/>
</dbReference>
<evidence type="ECO:0000256" key="1">
    <source>
        <dbReference type="ARBA" id="ARBA00007913"/>
    </source>
</evidence>
<comment type="caution">
    <text evidence="8">The sequence shown here is derived from an EMBL/GenBank/DDBJ whole genome shotgun (WGS) entry which is preliminary data.</text>
</comment>
<evidence type="ECO:0000256" key="5">
    <source>
        <dbReference type="ARBA" id="ARBA00022840"/>
    </source>
</evidence>
<keyword evidence="5" id="KW-0067">ATP-binding</keyword>
<dbReference type="GO" id="GO:0016787">
    <property type="term" value="F:hydrolase activity"/>
    <property type="evidence" value="ECO:0007669"/>
    <property type="project" value="UniProtKB-KW"/>
</dbReference>
<keyword evidence="4" id="KW-0347">Helicase</keyword>
<dbReference type="Gene3D" id="3.40.50.300">
    <property type="entry name" value="P-loop containing nucleotide triphosphate hydrolases"/>
    <property type="match status" value="2"/>
</dbReference>
<evidence type="ECO:0000256" key="4">
    <source>
        <dbReference type="ARBA" id="ARBA00022806"/>
    </source>
</evidence>
<evidence type="ECO:0000313" key="8">
    <source>
        <dbReference type="EMBL" id="OMJ30188.1"/>
    </source>
</evidence>
<keyword evidence="3" id="KW-0378">Hydrolase</keyword>
<evidence type="ECO:0000259" key="7">
    <source>
        <dbReference type="Pfam" id="PF13087"/>
    </source>
</evidence>
<evidence type="ECO:0000256" key="2">
    <source>
        <dbReference type="ARBA" id="ARBA00022741"/>
    </source>
</evidence>
<dbReference type="OrthoDB" id="6513042at2759"/>
<evidence type="ECO:0000256" key="3">
    <source>
        <dbReference type="ARBA" id="ARBA00022801"/>
    </source>
</evidence>
<protein>
    <submittedName>
        <fullName evidence="8">DNA-binding protein SMUBP-2</fullName>
    </submittedName>
</protein>
<dbReference type="PANTHER" id="PTHR43788:SF8">
    <property type="entry name" value="DNA-BINDING PROTEIN SMUBP-2"/>
    <property type="match status" value="1"/>
</dbReference>
<dbReference type="GO" id="GO:0043139">
    <property type="term" value="F:5'-3' DNA helicase activity"/>
    <property type="evidence" value="ECO:0007669"/>
    <property type="project" value="TreeGrafter"/>
</dbReference>
<dbReference type="InterPro" id="IPR041679">
    <property type="entry name" value="DNA2/NAM7-like_C"/>
</dbReference>
<feature type="domain" description="DNA2/NAM7 helicase-like C-terminal" evidence="7">
    <location>
        <begin position="95"/>
        <end position="312"/>
    </location>
</feature>
<dbReference type="AlphaFoldDB" id="A0A1R1YTG5"/>
<organism evidence="8 9">
    <name type="scientific">Smittium culicis</name>
    <dbReference type="NCBI Taxonomy" id="133412"/>
    <lineage>
        <taxon>Eukaryota</taxon>
        <taxon>Fungi</taxon>
        <taxon>Fungi incertae sedis</taxon>
        <taxon>Zoopagomycota</taxon>
        <taxon>Kickxellomycotina</taxon>
        <taxon>Harpellomycetes</taxon>
        <taxon>Harpellales</taxon>
        <taxon>Legeriomycetaceae</taxon>
        <taxon>Smittium</taxon>
    </lineage>
</organism>